<organism evidence="2 3">
    <name type="scientific">Aegilops tauschii subsp. strangulata</name>
    <name type="common">Goatgrass</name>
    <dbReference type="NCBI Taxonomy" id="200361"/>
    <lineage>
        <taxon>Eukaryota</taxon>
        <taxon>Viridiplantae</taxon>
        <taxon>Streptophyta</taxon>
        <taxon>Embryophyta</taxon>
        <taxon>Tracheophyta</taxon>
        <taxon>Spermatophyta</taxon>
        <taxon>Magnoliopsida</taxon>
        <taxon>Liliopsida</taxon>
        <taxon>Poales</taxon>
        <taxon>Poaceae</taxon>
        <taxon>BOP clade</taxon>
        <taxon>Pooideae</taxon>
        <taxon>Triticodae</taxon>
        <taxon>Triticeae</taxon>
        <taxon>Triticinae</taxon>
        <taxon>Aegilops</taxon>
    </lineage>
</organism>
<dbReference type="AlphaFoldDB" id="A0A453DE77"/>
<dbReference type="PANTHER" id="PTHR22166:SF34">
    <property type="entry name" value="OS04G0672900 PROTEIN"/>
    <property type="match status" value="1"/>
</dbReference>
<evidence type="ECO:0000313" key="2">
    <source>
        <dbReference type="EnsemblPlants" id="AET2Gv21205700.3"/>
    </source>
</evidence>
<keyword evidence="3" id="KW-1185">Reference proteome</keyword>
<feature type="transmembrane region" description="Helical" evidence="1">
    <location>
        <begin position="80"/>
        <end position="98"/>
    </location>
</feature>
<evidence type="ECO:0000313" key="3">
    <source>
        <dbReference type="Proteomes" id="UP000015105"/>
    </source>
</evidence>
<reference evidence="2" key="4">
    <citation type="submission" date="2019-03" db="UniProtKB">
        <authorList>
            <consortium name="EnsemblPlants"/>
        </authorList>
    </citation>
    <scope>IDENTIFICATION</scope>
</reference>
<dbReference type="Proteomes" id="UP000015105">
    <property type="component" value="Chromosome 2D"/>
</dbReference>
<dbReference type="GO" id="GO:0071782">
    <property type="term" value="C:endoplasmic reticulum tubular network"/>
    <property type="evidence" value="ECO:0007669"/>
    <property type="project" value="TreeGrafter"/>
</dbReference>
<keyword evidence="1" id="KW-0812">Transmembrane</keyword>
<dbReference type="EnsemblPlants" id="AET2Gv21205700.3">
    <property type="protein sequence ID" value="AET2Gv21205700.3"/>
    <property type="gene ID" value="AET2Gv21205700"/>
</dbReference>
<dbReference type="GO" id="GO:0071786">
    <property type="term" value="P:endoplasmic reticulum tubular network organization"/>
    <property type="evidence" value="ECO:0007669"/>
    <property type="project" value="InterPro"/>
</dbReference>
<dbReference type="Gramene" id="AET2Gv21205700.3">
    <property type="protein sequence ID" value="AET2Gv21205700.3"/>
    <property type="gene ID" value="AET2Gv21205700"/>
</dbReference>
<sequence>QRGLVSRVWKGIFGRREDVEKLLQALSKEEEALRSRVHRRARASRASAHNVLALASALEIAAVGHAIMTTRSPDIPWQMRAARVLPMFLVPALAALIYSAITSIAKFRKYICLCIAVFLAVVLLLQMLFWKGLCGA</sequence>
<reference evidence="2" key="3">
    <citation type="journal article" date="2017" name="Nature">
        <title>Genome sequence of the progenitor of the wheat D genome Aegilops tauschii.</title>
        <authorList>
            <person name="Luo M.C."/>
            <person name="Gu Y.Q."/>
            <person name="Puiu D."/>
            <person name="Wang H."/>
            <person name="Twardziok S.O."/>
            <person name="Deal K.R."/>
            <person name="Huo N."/>
            <person name="Zhu T."/>
            <person name="Wang L."/>
            <person name="Wang Y."/>
            <person name="McGuire P.E."/>
            <person name="Liu S."/>
            <person name="Long H."/>
            <person name="Ramasamy R.K."/>
            <person name="Rodriguez J.C."/>
            <person name="Van S.L."/>
            <person name="Yuan L."/>
            <person name="Wang Z."/>
            <person name="Xia Z."/>
            <person name="Xiao L."/>
            <person name="Anderson O.D."/>
            <person name="Ouyang S."/>
            <person name="Liang Y."/>
            <person name="Zimin A.V."/>
            <person name="Pertea G."/>
            <person name="Qi P."/>
            <person name="Bennetzen J.L."/>
            <person name="Dai X."/>
            <person name="Dawson M.W."/>
            <person name="Muller H.G."/>
            <person name="Kugler K."/>
            <person name="Rivarola-Duarte L."/>
            <person name="Spannagl M."/>
            <person name="Mayer K.F.X."/>
            <person name="Lu F.H."/>
            <person name="Bevan M.W."/>
            <person name="Leroy P."/>
            <person name="Li P."/>
            <person name="You F.M."/>
            <person name="Sun Q."/>
            <person name="Liu Z."/>
            <person name="Lyons E."/>
            <person name="Wicker T."/>
            <person name="Salzberg S.L."/>
            <person name="Devos K.M."/>
            <person name="Dvorak J."/>
        </authorList>
    </citation>
    <scope>NUCLEOTIDE SEQUENCE [LARGE SCALE GENOMIC DNA]</scope>
    <source>
        <strain evidence="2">cv. AL8/78</strain>
    </source>
</reference>
<accession>A0A453DE77</accession>
<evidence type="ECO:0000256" key="1">
    <source>
        <dbReference type="SAM" id="Phobius"/>
    </source>
</evidence>
<keyword evidence="1" id="KW-1133">Transmembrane helix</keyword>
<proteinExistence type="predicted"/>
<name>A0A453DE77_AEGTS</name>
<reference evidence="3" key="2">
    <citation type="journal article" date="2017" name="Nat. Plants">
        <title>The Aegilops tauschii genome reveals multiple impacts of transposons.</title>
        <authorList>
            <person name="Zhao G."/>
            <person name="Zou C."/>
            <person name="Li K."/>
            <person name="Wang K."/>
            <person name="Li T."/>
            <person name="Gao L."/>
            <person name="Zhang X."/>
            <person name="Wang H."/>
            <person name="Yang Z."/>
            <person name="Liu X."/>
            <person name="Jiang W."/>
            <person name="Mao L."/>
            <person name="Kong X."/>
            <person name="Jiao Y."/>
            <person name="Jia J."/>
        </authorList>
    </citation>
    <scope>NUCLEOTIDE SEQUENCE [LARGE SCALE GENOMIC DNA]</scope>
    <source>
        <strain evidence="3">cv. AL8/78</strain>
    </source>
</reference>
<reference evidence="3" key="1">
    <citation type="journal article" date="2014" name="Science">
        <title>Ancient hybridizations among the ancestral genomes of bread wheat.</title>
        <authorList>
            <consortium name="International Wheat Genome Sequencing Consortium,"/>
            <person name="Marcussen T."/>
            <person name="Sandve S.R."/>
            <person name="Heier L."/>
            <person name="Spannagl M."/>
            <person name="Pfeifer M."/>
            <person name="Jakobsen K.S."/>
            <person name="Wulff B.B."/>
            <person name="Steuernagel B."/>
            <person name="Mayer K.F."/>
            <person name="Olsen O.A."/>
        </authorList>
    </citation>
    <scope>NUCLEOTIDE SEQUENCE [LARGE SCALE GENOMIC DNA]</scope>
    <source>
        <strain evidence="3">cv. AL8/78</strain>
    </source>
</reference>
<feature type="transmembrane region" description="Helical" evidence="1">
    <location>
        <begin position="48"/>
        <end position="68"/>
    </location>
</feature>
<dbReference type="PANTHER" id="PTHR22166">
    <property type="entry name" value="ENDOPLASMIC RETICULUM JUNCTION FORMATION PROTEIN LUNAPARK"/>
    <property type="match status" value="1"/>
</dbReference>
<reference evidence="2" key="5">
    <citation type="journal article" date="2021" name="G3 (Bethesda)">
        <title>Aegilops tauschii genome assembly Aet v5.0 features greater sequence contiguity and improved annotation.</title>
        <authorList>
            <person name="Wang L."/>
            <person name="Zhu T."/>
            <person name="Rodriguez J.C."/>
            <person name="Deal K.R."/>
            <person name="Dubcovsky J."/>
            <person name="McGuire P.E."/>
            <person name="Lux T."/>
            <person name="Spannagl M."/>
            <person name="Mayer K.F.X."/>
            <person name="Baldrich P."/>
            <person name="Meyers B.C."/>
            <person name="Huo N."/>
            <person name="Gu Y.Q."/>
            <person name="Zhou H."/>
            <person name="Devos K.M."/>
            <person name="Bennetzen J.L."/>
            <person name="Unver T."/>
            <person name="Budak H."/>
            <person name="Gulick P.J."/>
            <person name="Galiba G."/>
            <person name="Kalapos B."/>
            <person name="Nelson D.R."/>
            <person name="Li P."/>
            <person name="You F.M."/>
            <person name="Luo M.C."/>
            <person name="Dvorak J."/>
        </authorList>
    </citation>
    <scope>NUCLEOTIDE SEQUENCE [LARGE SCALE GENOMIC DNA]</scope>
    <source>
        <strain evidence="2">cv. AL8/78</strain>
    </source>
</reference>
<protein>
    <submittedName>
        <fullName evidence="2">Uncharacterized protein</fullName>
    </submittedName>
</protein>
<dbReference type="InterPro" id="IPR040115">
    <property type="entry name" value="Lnp"/>
</dbReference>
<feature type="transmembrane region" description="Helical" evidence="1">
    <location>
        <begin position="110"/>
        <end position="130"/>
    </location>
</feature>
<keyword evidence="1" id="KW-0472">Membrane</keyword>